<evidence type="ECO:0000313" key="1">
    <source>
        <dbReference type="EMBL" id="MST92357.1"/>
    </source>
</evidence>
<dbReference type="Proteomes" id="UP000431913">
    <property type="component" value="Unassembled WGS sequence"/>
</dbReference>
<protein>
    <recommendedName>
        <fullName evidence="3">DUF4015 domain-containing protein</fullName>
    </recommendedName>
</protein>
<dbReference type="EMBL" id="VUNJ01000010">
    <property type="protein sequence ID" value="MST92357.1"/>
    <property type="molecule type" value="Genomic_DNA"/>
</dbReference>
<dbReference type="RefSeq" id="WP_154522935.1">
    <property type="nucleotide sequence ID" value="NZ_VUNJ01000010.1"/>
</dbReference>
<accession>A0A6I2U3S0</accession>
<organism evidence="1 2">
    <name type="scientific">Ruthenibacterium lactatiformans</name>
    <dbReference type="NCBI Taxonomy" id="1550024"/>
    <lineage>
        <taxon>Bacteria</taxon>
        <taxon>Bacillati</taxon>
        <taxon>Bacillota</taxon>
        <taxon>Clostridia</taxon>
        <taxon>Eubacteriales</taxon>
        <taxon>Oscillospiraceae</taxon>
        <taxon>Ruthenibacterium</taxon>
    </lineage>
</organism>
<name>A0A6I2U3S0_9FIRM</name>
<dbReference type="AlphaFoldDB" id="A0A6I2U3S0"/>
<comment type="caution">
    <text evidence="1">The sequence shown here is derived from an EMBL/GenBank/DDBJ whole genome shotgun (WGS) entry which is preliminary data.</text>
</comment>
<evidence type="ECO:0008006" key="3">
    <source>
        <dbReference type="Google" id="ProtNLM"/>
    </source>
</evidence>
<gene>
    <name evidence="1" type="ORF">FYJ76_10485</name>
</gene>
<proteinExistence type="predicted"/>
<sequence>MYASMWSYPWDLADCGIGTALDDMQANGLTGVSMITSYHAGRFLCVRSPRRKVYFPEDGVLYYNSDLARFRGLRIQPKVGRFAQEHPLFWDQLFDAAGQRGMTVSGWTVCLHNTRIGMAYPDACVHNAFGDTVYYNQCPSNPDVRAYMTALADDMCSHLPLYSVELESMNFMGHAHEFHHEKDGIGLTALQDFLLSLCFCDSCVARARADGLDIRPAQATVKRWLEEMCRQDTPPHFDAQFMAQGPEFFRGAPEVYAYLQWRSTVVASLMREVHSAVGGRSKLYFLSLLPHSRSWLFGVDLKTISALCEGVVVCCYDSTAGQAQADLAESRREFAPGAHLLAGMRCFVPEYADITAFAEKVRAARQEGVDGFLFYNYGLIPPAHLRWARTVQE</sequence>
<evidence type="ECO:0000313" key="2">
    <source>
        <dbReference type="Proteomes" id="UP000431913"/>
    </source>
</evidence>
<reference evidence="1 2" key="1">
    <citation type="submission" date="2019-08" db="EMBL/GenBank/DDBJ databases">
        <title>In-depth cultivation of the pig gut microbiome towards novel bacterial diversity and tailored functional studies.</title>
        <authorList>
            <person name="Wylensek D."/>
            <person name="Hitch T.C.A."/>
            <person name="Clavel T."/>
        </authorList>
    </citation>
    <scope>NUCLEOTIDE SEQUENCE [LARGE SCALE GENOMIC DNA]</scope>
    <source>
        <strain evidence="1 2">WCA3-601-WT-6J</strain>
    </source>
</reference>